<keyword evidence="4" id="KW-0548">Nucleotidyltransferase</keyword>
<dbReference type="InterPro" id="IPR010372">
    <property type="entry name" value="DNA_pol3_delta_N"/>
</dbReference>
<keyword evidence="3" id="KW-0808">Transferase</keyword>
<evidence type="ECO:0000256" key="4">
    <source>
        <dbReference type="ARBA" id="ARBA00022695"/>
    </source>
</evidence>
<evidence type="ECO:0000256" key="2">
    <source>
        <dbReference type="ARBA" id="ARBA00017703"/>
    </source>
</evidence>
<evidence type="ECO:0000259" key="10">
    <source>
        <dbReference type="Pfam" id="PF21694"/>
    </source>
</evidence>
<dbReference type="EC" id="2.7.7.7" evidence="1"/>
<dbReference type="InterPro" id="IPR008921">
    <property type="entry name" value="DNA_pol3_clamp-load_cplx_C"/>
</dbReference>
<dbReference type="GO" id="GO:0006261">
    <property type="term" value="P:DNA-templated DNA replication"/>
    <property type="evidence" value="ECO:0007669"/>
    <property type="project" value="TreeGrafter"/>
</dbReference>
<dbReference type="GO" id="GO:0003677">
    <property type="term" value="F:DNA binding"/>
    <property type="evidence" value="ECO:0007669"/>
    <property type="project" value="InterPro"/>
</dbReference>
<comment type="caution">
    <text evidence="11">The sequence shown here is derived from an EMBL/GenBank/DDBJ whole genome shotgun (WGS) entry which is preliminary data.</text>
</comment>
<evidence type="ECO:0000259" key="9">
    <source>
        <dbReference type="Pfam" id="PF06144"/>
    </source>
</evidence>
<evidence type="ECO:0000256" key="7">
    <source>
        <dbReference type="ARBA" id="ARBA00034754"/>
    </source>
</evidence>
<dbReference type="NCBIfam" id="TIGR01128">
    <property type="entry name" value="holA"/>
    <property type="match status" value="1"/>
</dbReference>
<dbReference type="PANTHER" id="PTHR34388:SF1">
    <property type="entry name" value="DNA POLYMERASE III SUBUNIT DELTA"/>
    <property type="match status" value="1"/>
</dbReference>
<dbReference type="Gene3D" id="3.40.50.300">
    <property type="entry name" value="P-loop containing nucleotide triphosphate hydrolases"/>
    <property type="match status" value="1"/>
</dbReference>
<dbReference type="GO" id="GO:0009360">
    <property type="term" value="C:DNA polymerase III complex"/>
    <property type="evidence" value="ECO:0007669"/>
    <property type="project" value="InterPro"/>
</dbReference>
<dbReference type="AlphaFoldDB" id="A0A1F7VFX7"/>
<dbReference type="InterPro" id="IPR048466">
    <property type="entry name" value="DNA_pol3_delta-like_C"/>
</dbReference>
<evidence type="ECO:0000313" key="11">
    <source>
        <dbReference type="EMBL" id="OGL89409.1"/>
    </source>
</evidence>
<dbReference type="SUPFAM" id="SSF48019">
    <property type="entry name" value="post-AAA+ oligomerization domain-like"/>
    <property type="match status" value="1"/>
</dbReference>
<comment type="similarity">
    <text evidence="7">Belongs to the DNA polymerase HolA subunit family.</text>
</comment>
<dbReference type="Proteomes" id="UP000176678">
    <property type="component" value="Unassembled WGS sequence"/>
</dbReference>
<dbReference type="Gene3D" id="1.20.272.10">
    <property type="match status" value="1"/>
</dbReference>
<dbReference type="InterPro" id="IPR005790">
    <property type="entry name" value="DNA_polIII_delta"/>
</dbReference>
<evidence type="ECO:0000256" key="3">
    <source>
        <dbReference type="ARBA" id="ARBA00022679"/>
    </source>
</evidence>
<keyword evidence="5" id="KW-0235">DNA replication</keyword>
<evidence type="ECO:0000256" key="6">
    <source>
        <dbReference type="ARBA" id="ARBA00022932"/>
    </source>
</evidence>
<evidence type="ECO:0000256" key="5">
    <source>
        <dbReference type="ARBA" id="ARBA00022705"/>
    </source>
</evidence>
<dbReference type="STRING" id="1802410.A3H75_03125"/>
<proteinExistence type="inferred from homology"/>
<dbReference type="InterPro" id="IPR027417">
    <property type="entry name" value="P-loop_NTPase"/>
</dbReference>
<evidence type="ECO:0000256" key="8">
    <source>
        <dbReference type="ARBA" id="ARBA00049244"/>
    </source>
</evidence>
<accession>A0A1F7VFX7</accession>
<dbReference type="Pfam" id="PF21694">
    <property type="entry name" value="DNA_pol3_delta_C"/>
    <property type="match status" value="1"/>
</dbReference>
<protein>
    <recommendedName>
        <fullName evidence="2">DNA polymerase III subunit delta</fullName>
        <ecNumber evidence="1">2.7.7.7</ecNumber>
    </recommendedName>
</protein>
<feature type="domain" description="DNA polymerase III delta subunit-like C-terminal" evidence="10">
    <location>
        <begin position="204"/>
        <end position="319"/>
    </location>
</feature>
<gene>
    <name evidence="11" type="ORF">A3H75_03125</name>
</gene>
<reference evidence="11 12" key="1">
    <citation type="journal article" date="2016" name="Nat. Commun.">
        <title>Thousands of microbial genomes shed light on interconnected biogeochemical processes in an aquifer system.</title>
        <authorList>
            <person name="Anantharaman K."/>
            <person name="Brown C.T."/>
            <person name="Hug L.A."/>
            <person name="Sharon I."/>
            <person name="Castelle C.J."/>
            <person name="Probst A.J."/>
            <person name="Thomas B.C."/>
            <person name="Singh A."/>
            <person name="Wilkins M.J."/>
            <person name="Karaoz U."/>
            <person name="Brodie E.L."/>
            <person name="Williams K.H."/>
            <person name="Hubbard S.S."/>
            <person name="Banfield J.F."/>
        </authorList>
    </citation>
    <scope>NUCLEOTIDE SEQUENCE [LARGE SCALE GENOMIC DNA]</scope>
</reference>
<sequence>MNILIYGEDTYRSRQHLNKMIASFKEKRDPQGLNVAVLDGKKMDSSDLWNELGVMPFLAEKRLLVLHGFLEHGAKELQEALHEKLTAGAYVDTTVIIFHESETSPNPSLGRRGNKKNPLFDFLKNQPYSSAFPLLQEFEREAWIKNEVRTRGGSITTGAARMIAANVTETWQLAQVTQQACALAGTEEIQRPHVEPFIEPSINDNIFAFTDALSAGNTTVALELLHDQRRADANEFYLLTMITRQFRILLELQDLNPREEQTTAKELGLHPFVLKKSLPLAKRYAKNQLERIYHNLLSIETALKTTAVPADTLIDRLVMTATT</sequence>
<dbReference type="SUPFAM" id="SSF52540">
    <property type="entry name" value="P-loop containing nucleoside triphosphate hydrolases"/>
    <property type="match status" value="1"/>
</dbReference>
<feature type="domain" description="DNA polymerase III delta N-terminal" evidence="9">
    <location>
        <begin position="4"/>
        <end position="98"/>
    </location>
</feature>
<dbReference type="EMBL" id="MGES01000004">
    <property type="protein sequence ID" value="OGL89409.1"/>
    <property type="molecule type" value="Genomic_DNA"/>
</dbReference>
<name>A0A1F7VFX7_9BACT</name>
<evidence type="ECO:0000313" key="12">
    <source>
        <dbReference type="Proteomes" id="UP000176678"/>
    </source>
</evidence>
<keyword evidence="6" id="KW-0239">DNA-directed DNA polymerase</keyword>
<organism evidence="11 12">
    <name type="scientific">Candidatus Uhrbacteria bacterium RIFCSPLOWO2_02_FULL_51_9</name>
    <dbReference type="NCBI Taxonomy" id="1802410"/>
    <lineage>
        <taxon>Bacteria</taxon>
        <taxon>Candidatus Uhriibacteriota</taxon>
    </lineage>
</organism>
<comment type="catalytic activity">
    <reaction evidence="8">
        <text>DNA(n) + a 2'-deoxyribonucleoside 5'-triphosphate = DNA(n+1) + diphosphate</text>
        <dbReference type="Rhea" id="RHEA:22508"/>
        <dbReference type="Rhea" id="RHEA-COMP:17339"/>
        <dbReference type="Rhea" id="RHEA-COMP:17340"/>
        <dbReference type="ChEBI" id="CHEBI:33019"/>
        <dbReference type="ChEBI" id="CHEBI:61560"/>
        <dbReference type="ChEBI" id="CHEBI:173112"/>
        <dbReference type="EC" id="2.7.7.7"/>
    </reaction>
</comment>
<evidence type="ECO:0000256" key="1">
    <source>
        <dbReference type="ARBA" id="ARBA00012417"/>
    </source>
</evidence>
<dbReference type="PANTHER" id="PTHR34388">
    <property type="entry name" value="DNA POLYMERASE III SUBUNIT DELTA"/>
    <property type="match status" value="1"/>
</dbReference>
<dbReference type="GO" id="GO:0003887">
    <property type="term" value="F:DNA-directed DNA polymerase activity"/>
    <property type="evidence" value="ECO:0007669"/>
    <property type="project" value="UniProtKB-KW"/>
</dbReference>
<dbReference type="Pfam" id="PF06144">
    <property type="entry name" value="DNA_pol3_delta"/>
    <property type="match status" value="1"/>
</dbReference>